<evidence type="ECO:0000313" key="2">
    <source>
        <dbReference type="Proteomes" id="UP000887013"/>
    </source>
</evidence>
<dbReference type="EMBL" id="BMAW01066861">
    <property type="protein sequence ID" value="GFT56737.1"/>
    <property type="molecule type" value="Genomic_DNA"/>
</dbReference>
<accession>A0A8X6PBY4</accession>
<dbReference type="AlphaFoldDB" id="A0A8X6PBY4"/>
<sequence>MLINSEELKNELTAKINRNICQILYNEDEMHTDIITEGRLEAFPVDSGGSRFVVLTFPHPAGRSNT</sequence>
<proteinExistence type="predicted"/>
<keyword evidence="2" id="KW-1185">Reference proteome</keyword>
<evidence type="ECO:0000313" key="1">
    <source>
        <dbReference type="EMBL" id="GFT56737.1"/>
    </source>
</evidence>
<dbReference type="Proteomes" id="UP000887013">
    <property type="component" value="Unassembled WGS sequence"/>
</dbReference>
<gene>
    <name evidence="1" type="ORF">NPIL_92551</name>
</gene>
<organism evidence="1 2">
    <name type="scientific">Nephila pilipes</name>
    <name type="common">Giant wood spider</name>
    <name type="synonym">Nephila maculata</name>
    <dbReference type="NCBI Taxonomy" id="299642"/>
    <lineage>
        <taxon>Eukaryota</taxon>
        <taxon>Metazoa</taxon>
        <taxon>Ecdysozoa</taxon>
        <taxon>Arthropoda</taxon>
        <taxon>Chelicerata</taxon>
        <taxon>Arachnida</taxon>
        <taxon>Araneae</taxon>
        <taxon>Araneomorphae</taxon>
        <taxon>Entelegynae</taxon>
        <taxon>Araneoidea</taxon>
        <taxon>Nephilidae</taxon>
        <taxon>Nephila</taxon>
    </lineage>
</organism>
<protein>
    <submittedName>
        <fullName evidence="1">Uncharacterized protein</fullName>
    </submittedName>
</protein>
<name>A0A8X6PBY4_NEPPI</name>
<reference evidence="1" key="1">
    <citation type="submission" date="2020-08" db="EMBL/GenBank/DDBJ databases">
        <title>Multicomponent nature underlies the extraordinary mechanical properties of spider dragline silk.</title>
        <authorList>
            <person name="Kono N."/>
            <person name="Nakamura H."/>
            <person name="Mori M."/>
            <person name="Yoshida Y."/>
            <person name="Ohtoshi R."/>
            <person name="Malay A.D."/>
            <person name="Moran D.A.P."/>
            <person name="Tomita M."/>
            <person name="Numata K."/>
            <person name="Arakawa K."/>
        </authorList>
    </citation>
    <scope>NUCLEOTIDE SEQUENCE</scope>
</reference>
<comment type="caution">
    <text evidence="1">The sequence shown here is derived from an EMBL/GenBank/DDBJ whole genome shotgun (WGS) entry which is preliminary data.</text>
</comment>